<dbReference type="RefSeq" id="WP_281488873.1">
    <property type="nucleotide sequence ID" value="NZ_JASATX010000003.1"/>
</dbReference>
<keyword evidence="3" id="KW-0067">ATP-binding</keyword>
<dbReference type="SUPFAM" id="SSF160467">
    <property type="entry name" value="PH0987 N-terminal domain-like"/>
    <property type="match status" value="1"/>
</dbReference>
<sequence>MIYDVPVLRRLGDCYYTVEFSDDADLQANFRVLAMMQHLQRENIPGILDVIPTMRQLGIVVEADRRKPVYWERLLTEYASQVTAPTTITSRLFTLPAWYRDPWSVEIAERNGEKHGVDWIAENHGISTDEAIRKHSETDHWLACVGWGPGCFFAYPLDTEGVTLPKLATARTFTHVRTFCLGGKCTAALPLDGPSGYPMLGRFATPIYEPIPTTHMFPESGVLFLAGDRHRYRPIEGDEYEEIQAKVIEGTYRYDVVEEEFDVSEYSRQRATVAA</sequence>
<dbReference type="Proteomes" id="UP001321506">
    <property type="component" value="Unassembled WGS sequence"/>
</dbReference>
<evidence type="ECO:0000256" key="2">
    <source>
        <dbReference type="ARBA" id="ARBA00022801"/>
    </source>
</evidence>
<keyword evidence="2" id="KW-0378">Hydrolase</keyword>
<dbReference type="Pfam" id="PF02682">
    <property type="entry name" value="CT_C_D"/>
    <property type="match status" value="1"/>
</dbReference>
<evidence type="ECO:0000256" key="3">
    <source>
        <dbReference type="ARBA" id="ARBA00022840"/>
    </source>
</evidence>
<dbReference type="InterPro" id="IPR010016">
    <property type="entry name" value="PxpB"/>
</dbReference>
<reference evidence="5 6" key="1">
    <citation type="submission" date="2023-04" db="EMBL/GenBank/DDBJ databases">
        <title>Klugiella caeni sp. nov. isolated from the sludge of biochemical tank.</title>
        <authorList>
            <person name="Geng K."/>
        </authorList>
    </citation>
    <scope>NUCLEOTIDE SEQUENCE [LARGE SCALE GENOMIC DNA]</scope>
    <source>
        <strain evidence="5 6">YN-L-19</strain>
    </source>
</reference>
<name>A0AAW6TCI8_9MICO</name>
<protein>
    <submittedName>
        <fullName evidence="5">Carboxyltransferase domain-containing protein</fullName>
    </submittedName>
</protein>
<organism evidence="5 6">
    <name type="scientific">Ruicaihuangia caeni</name>
    <dbReference type="NCBI Taxonomy" id="3042517"/>
    <lineage>
        <taxon>Bacteria</taxon>
        <taxon>Bacillati</taxon>
        <taxon>Actinomycetota</taxon>
        <taxon>Actinomycetes</taxon>
        <taxon>Micrococcales</taxon>
        <taxon>Microbacteriaceae</taxon>
        <taxon>Ruicaihuangia</taxon>
    </lineage>
</organism>
<comment type="caution">
    <text evidence="5">The sequence shown here is derived from an EMBL/GenBank/DDBJ whole genome shotgun (WGS) entry which is preliminary data.</text>
</comment>
<dbReference type="Gene3D" id="3.30.1360.40">
    <property type="match status" value="1"/>
</dbReference>
<proteinExistence type="predicted"/>
<dbReference type="InterPro" id="IPR003833">
    <property type="entry name" value="CT_C_D"/>
</dbReference>
<evidence type="ECO:0000259" key="4">
    <source>
        <dbReference type="SMART" id="SM00796"/>
    </source>
</evidence>
<feature type="domain" description="Carboxyltransferase" evidence="4">
    <location>
        <begin position="6"/>
        <end position="224"/>
    </location>
</feature>
<gene>
    <name evidence="5" type="ORF">QF206_08965</name>
</gene>
<dbReference type="SMART" id="SM00796">
    <property type="entry name" value="AHS1"/>
    <property type="match status" value="1"/>
</dbReference>
<keyword evidence="1" id="KW-0547">Nucleotide-binding</keyword>
<dbReference type="GO" id="GO:0005524">
    <property type="term" value="F:ATP binding"/>
    <property type="evidence" value="ECO:0007669"/>
    <property type="project" value="UniProtKB-KW"/>
</dbReference>
<dbReference type="AlphaFoldDB" id="A0AAW6TCI8"/>
<keyword evidence="6" id="KW-1185">Reference proteome</keyword>
<accession>A0AAW6TCI8</accession>
<dbReference type="InterPro" id="IPR029000">
    <property type="entry name" value="Cyclophilin-like_dom_sf"/>
</dbReference>
<evidence type="ECO:0000256" key="1">
    <source>
        <dbReference type="ARBA" id="ARBA00022741"/>
    </source>
</evidence>
<evidence type="ECO:0000313" key="6">
    <source>
        <dbReference type="Proteomes" id="UP001321506"/>
    </source>
</evidence>
<dbReference type="EMBL" id="JASATX010000003">
    <property type="protein sequence ID" value="MDI2099090.1"/>
    <property type="molecule type" value="Genomic_DNA"/>
</dbReference>
<dbReference type="GO" id="GO:0016787">
    <property type="term" value="F:hydrolase activity"/>
    <property type="evidence" value="ECO:0007669"/>
    <property type="project" value="UniProtKB-KW"/>
</dbReference>
<dbReference type="PANTHER" id="PTHR34698:SF2">
    <property type="entry name" value="5-OXOPROLINASE SUBUNIT B"/>
    <property type="match status" value="1"/>
</dbReference>
<evidence type="ECO:0000313" key="5">
    <source>
        <dbReference type="EMBL" id="MDI2099090.1"/>
    </source>
</evidence>
<dbReference type="SUPFAM" id="SSF50891">
    <property type="entry name" value="Cyclophilin-like"/>
    <property type="match status" value="1"/>
</dbReference>
<dbReference type="PANTHER" id="PTHR34698">
    <property type="entry name" value="5-OXOPROLINASE SUBUNIT B"/>
    <property type="match status" value="1"/>
</dbReference>
<dbReference type="Gene3D" id="2.40.100.10">
    <property type="entry name" value="Cyclophilin-like"/>
    <property type="match status" value="1"/>
</dbReference>